<dbReference type="AlphaFoldDB" id="A0A7S4QU95"/>
<feature type="region of interest" description="Disordered" evidence="1">
    <location>
        <begin position="529"/>
        <end position="578"/>
    </location>
</feature>
<dbReference type="EMBL" id="HBNS01010014">
    <property type="protein sequence ID" value="CAE4594166.1"/>
    <property type="molecule type" value="Transcribed_RNA"/>
</dbReference>
<evidence type="ECO:0000256" key="1">
    <source>
        <dbReference type="SAM" id="MobiDB-lite"/>
    </source>
</evidence>
<feature type="compositionally biased region" description="Low complexity" evidence="1">
    <location>
        <begin position="639"/>
        <end position="665"/>
    </location>
</feature>
<proteinExistence type="predicted"/>
<protein>
    <recommendedName>
        <fullName evidence="3">GYF domain-containing protein</fullName>
    </recommendedName>
</protein>
<gene>
    <name evidence="2" type="ORF">DBRI00130_LOCUS8067</name>
</gene>
<feature type="compositionally biased region" description="Basic and acidic residues" evidence="1">
    <location>
        <begin position="607"/>
        <end position="637"/>
    </location>
</feature>
<feature type="compositionally biased region" description="Basic and acidic residues" evidence="1">
    <location>
        <begin position="69"/>
        <end position="82"/>
    </location>
</feature>
<evidence type="ECO:0008006" key="3">
    <source>
        <dbReference type="Google" id="ProtNLM"/>
    </source>
</evidence>
<dbReference type="PANTHER" id="PTHR13992">
    <property type="entry name" value="NUCLEAR RECEPTOR CO-REPRESSOR RELATED NCOR"/>
    <property type="match status" value="1"/>
</dbReference>
<feature type="compositionally biased region" description="Low complexity" evidence="1">
    <location>
        <begin position="130"/>
        <end position="144"/>
    </location>
</feature>
<organism evidence="2">
    <name type="scientific">Ditylum brightwellii</name>
    <dbReference type="NCBI Taxonomy" id="49249"/>
    <lineage>
        <taxon>Eukaryota</taxon>
        <taxon>Sar</taxon>
        <taxon>Stramenopiles</taxon>
        <taxon>Ochrophyta</taxon>
        <taxon>Bacillariophyta</taxon>
        <taxon>Mediophyceae</taxon>
        <taxon>Lithodesmiophycidae</taxon>
        <taxon>Lithodesmiales</taxon>
        <taxon>Lithodesmiaceae</taxon>
        <taxon>Ditylum</taxon>
    </lineage>
</organism>
<feature type="region of interest" description="Disordered" evidence="1">
    <location>
        <begin position="607"/>
        <end position="668"/>
    </location>
</feature>
<reference evidence="2" key="1">
    <citation type="submission" date="2021-01" db="EMBL/GenBank/DDBJ databases">
        <authorList>
            <person name="Corre E."/>
            <person name="Pelletier E."/>
            <person name="Niang G."/>
            <person name="Scheremetjew M."/>
            <person name="Finn R."/>
            <person name="Kale V."/>
            <person name="Holt S."/>
            <person name="Cochrane G."/>
            <person name="Meng A."/>
            <person name="Brown T."/>
            <person name="Cohen L."/>
        </authorList>
    </citation>
    <scope>NUCLEOTIDE SEQUENCE</scope>
    <source>
        <strain evidence="2">GSO104</strain>
    </source>
</reference>
<feature type="compositionally biased region" description="Gly residues" evidence="1">
    <location>
        <begin position="47"/>
        <end position="68"/>
    </location>
</feature>
<feature type="compositionally biased region" description="Basic and acidic residues" evidence="1">
    <location>
        <begin position="792"/>
        <end position="808"/>
    </location>
</feature>
<accession>A0A7S4QU95</accession>
<name>A0A7S4QU95_9STRA</name>
<dbReference type="GO" id="GO:0000785">
    <property type="term" value="C:chromatin"/>
    <property type="evidence" value="ECO:0007669"/>
    <property type="project" value="TreeGrafter"/>
</dbReference>
<feature type="compositionally biased region" description="Gly residues" evidence="1">
    <location>
        <begin position="385"/>
        <end position="397"/>
    </location>
</feature>
<feature type="region of interest" description="Disordered" evidence="1">
    <location>
        <begin position="272"/>
        <end position="424"/>
    </location>
</feature>
<feature type="compositionally biased region" description="Basic and acidic residues" evidence="1">
    <location>
        <begin position="404"/>
        <end position="422"/>
    </location>
</feature>
<feature type="compositionally biased region" description="Basic and acidic residues" evidence="1">
    <location>
        <begin position="298"/>
        <end position="313"/>
    </location>
</feature>
<dbReference type="PANTHER" id="PTHR13992:SF39">
    <property type="entry name" value="SMRTER, ISOFORM G"/>
    <property type="match status" value="1"/>
</dbReference>
<feature type="compositionally biased region" description="Low complexity" evidence="1">
    <location>
        <begin position="774"/>
        <end position="791"/>
    </location>
</feature>
<feature type="compositionally biased region" description="Low complexity" evidence="1">
    <location>
        <begin position="565"/>
        <end position="574"/>
    </location>
</feature>
<feature type="region of interest" description="Disordered" evidence="1">
    <location>
        <begin position="1"/>
        <end position="208"/>
    </location>
</feature>
<feature type="region of interest" description="Disordered" evidence="1">
    <location>
        <begin position="762"/>
        <end position="811"/>
    </location>
</feature>
<dbReference type="GO" id="GO:0006357">
    <property type="term" value="P:regulation of transcription by RNA polymerase II"/>
    <property type="evidence" value="ECO:0007669"/>
    <property type="project" value="TreeGrafter"/>
</dbReference>
<feature type="compositionally biased region" description="Basic and acidic residues" evidence="1">
    <location>
        <begin position="763"/>
        <end position="773"/>
    </location>
</feature>
<dbReference type="InterPro" id="IPR051571">
    <property type="entry name" value="N-CoR_corepressor"/>
</dbReference>
<sequence>MSSTSANAGGAAAPSASSSLPRLGPAWHRGPQGGRGFQPPPAVPDGRGAGGAGGAAGAAGGGGGGGVYGRDRSGSGSADKKNHSSNSFSALLDEDEGGSNGGKHDEGGARRSSSRGRFGNLSVGTGGGSSASSGASYGRSSSIGTGAERSGPGGIKTTGRSLADLAARVPASPMGRSHASYRSTSSDDGGGSGRISSGFPRGESGKVIRFTREKLMSLRPVPKPDAEAPPFHLKQFEGAPILSKVPQDPVCWDAQFDAEEIWAQAARERPRGSIGALGKPGGGTAGSTSLRALSEGSARMRGEIDGLGDDRGRQFGTGGGRWERGVALPPADQHLSRGRGMGRGGDAENPEDLWDDPLSGTNAAADFSQYGAMPGDDRGNRSRGGSVGSGGSVGGGFDLNEMSEAARRFEEELHGTKRRMSDAEDTATSVNSFIVQPVDPHKPLAIVGTTIRSGSGDDVNVFEDFGVPTAIEQVPPKALDSSEIGIKGGEEMSVSSRLMQVIGVTPDNTGDNDDGAGSAVSMLGTGWAASAPGSEVGEPLQDPFLSQSDSTDKSAIGMTIGGPSGSSVPSNPWGDTIIPGAVSQTQVEGMDLSARLEAAVTEQRAREARAAAEAEQQRQREEAEIMRRRQEEEESAKRQAAIQAQQQAEAQARQQQAAMQAQQQAPGSGHSQVELVLMERICAVLENSWGRNDLGSILSTLHAEDSRVIPLLGSVDALRALIARHPHRVALSKDPVYGADVASLLVTNAVWQQQKRAQAQQEEIQRQRQEQQRQQEQQMQAAQQAAAARAQAEAEERERATASERKSQSNEQFTITNAPWYYADPQGNIQVCRFCRKCNAITFYVNF</sequence>
<feature type="compositionally biased region" description="Low complexity" evidence="1">
    <location>
        <begin position="1"/>
        <end position="30"/>
    </location>
</feature>
<evidence type="ECO:0000313" key="2">
    <source>
        <dbReference type="EMBL" id="CAE4594166.1"/>
    </source>
</evidence>